<feature type="non-terminal residue" evidence="1">
    <location>
        <position position="1"/>
    </location>
</feature>
<gene>
    <name evidence="1" type="ORF">g.36603</name>
</gene>
<proteinExistence type="predicted"/>
<dbReference type="PANTHER" id="PTHR47510:SF3">
    <property type="entry name" value="ENDO_EXONUCLEASE_PHOSPHATASE DOMAIN-CONTAINING PROTEIN"/>
    <property type="match status" value="1"/>
</dbReference>
<sequence>NFSRQRKEWMTDYLYKLTLERDRLFRLWKHNPANIRHRDQYKKLRNQVNNAIKHRKNVYYGQLLNNLKGDTRKLWENINKLTGRCKPKNIDEIIVTNMGKQKSTEEIANGFAAYFVDGVVGLKHSCKYQYENNCTVTNESTSSLYIPNATQDDILKIVQGMNIRKSPGADNIRTKDIKLIINQLAQSLTKLINLSIRSGIFPENLKMSIIRPIYKSKEKALYNNYRPIAILSTLDKIIEKYVL</sequence>
<feature type="non-terminal residue" evidence="1">
    <location>
        <position position="243"/>
    </location>
</feature>
<name>A0A1B6LK10_9HEMI</name>
<protein>
    <recommendedName>
        <fullName evidence="2">Reverse transcriptase domain-containing protein</fullName>
    </recommendedName>
</protein>
<dbReference type="PANTHER" id="PTHR47510">
    <property type="entry name" value="REVERSE TRANSCRIPTASE DOMAIN-CONTAINING PROTEIN"/>
    <property type="match status" value="1"/>
</dbReference>
<dbReference type="AlphaFoldDB" id="A0A1B6LK10"/>
<accession>A0A1B6LK10</accession>
<reference evidence="1" key="1">
    <citation type="submission" date="2015-11" db="EMBL/GenBank/DDBJ databases">
        <title>De novo transcriptome assembly of four potential Pierce s Disease insect vectors from Arizona vineyards.</title>
        <authorList>
            <person name="Tassone E.E."/>
        </authorList>
    </citation>
    <scope>NUCLEOTIDE SEQUENCE</scope>
</reference>
<evidence type="ECO:0008006" key="2">
    <source>
        <dbReference type="Google" id="ProtNLM"/>
    </source>
</evidence>
<evidence type="ECO:0000313" key="1">
    <source>
        <dbReference type="EMBL" id="JAT23954.1"/>
    </source>
</evidence>
<organism evidence="1">
    <name type="scientific">Graphocephala atropunctata</name>
    <dbReference type="NCBI Taxonomy" id="36148"/>
    <lineage>
        <taxon>Eukaryota</taxon>
        <taxon>Metazoa</taxon>
        <taxon>Ecdysozoa</taxon>
        <taxon>Arthropoda</taxon>
        <taxon>Hexapoda</taxon>
        <taxon>Insecta</taxon>
        <taxon>Pterygota</taxon>
        <taxon>Neoptera</taxon>
        <taxon>Paraneoptera</taxon>
        <taxon>Hemiptera</taxon>
        <taxon>Auchenorrhyncha</taxon>
        <taxon>Membracoidea</taxon>
        <taxon>Cicadellidae</taxon>
        <taxon>Cicadellinae</taxon>
        <taxon>Cicadellini</taxon>
        <taxon>Graphocephala</taxon>
    </lineage>
</organism>
<dbReference type="EMBL" id="GEBQ01016023">
    <property type="protein sequence ID" value="JAT23954.1"/>
    <property type="molecule type" value="Transcribed_RNA"/>
</dbReference>